<evidence type="ECO:0000313" key="1">
    <source>
        <dbReference type="EMBL" id="WNC72498.1"/>
    </source>
</evidence>
<reference evidence="2" key="1">
    <citation type="submission" date="2023-09" db="EMBL/GenBank/DDBJ databases">
        <authorList>
            <person name="Li S."/>
            <person name="Li X."/>
            <person name="Zhang C."/>
            <person name="Zhao Z."/>
        </authorList>
    </citation>
    <scope>NUCLEOTIDE SEQUENCE [LARGE SCALE GENOMIC DNA]</scope>
    <source>
        <strain evidence="2">SQ149</strain>
    </source>
</reference>
<protein>
    <submittedName>
        <fullName evidence="1">Uncharacterized protein</fullName>
    </submittedName>
</protein>
<proteinExistence type="predicted"/>
<accession>A0ABY9TUT9</accession>
<keyword evidence="2" id="KW-1185">Reference proteome</keyword>
<sequence>MKDKKIPKTLDISKQIASLLASKVSAIDSNESIEQMTIFDNKHKSCDRIVLDALRDKSLKECENARTAKYKAVALTYGWLKLAMANEAYISQVFKPYANQENSCDFANAAKYCMGLCQTNQAEIINYTKDCLLFIDSKHSDTPINSPTDIPVIDIVSTIKSNNGIRGCQRKYQEYLLQNELLNKDDSTPTETTTTTVNKGISNSRVKVILRNYTKLKAGFLGEFKTTKEIEVNDVAIGSCIYIKQGDSYKVITSTSDKKAIEALVKIIHIPD</sequence>
<evidence type="ECO:0000313" key="2">
    <source>
        <dbReference type="Proteomes" id="UP001258994"/>
    </source>
</evidence>
<organism evidence="1 2">
    <name type="scientific">Thalassotalea psychrophila</name>
    <dbReference type="NCBI Taxonomy" id="3065647"/>
    <lineage>
        <taxon>Bacteria</taxon>
        <taxon>Pseudomonadati</taxon>
        <taxon>Pseudomonadota</taxon>
        <taxon>Gammaproteobacteria</taxon>
        <taxon>Alteromonadales</taxon>
        <taxon>Colwelliaceae</taxon>
        <taxon>Thalassotalea</taxon>
    </lineage>
</organism>
<dbReference type="Proteomes" id="UP001258994">
    <property type="component" value="Chromosome"/>
</dbReference>
<dbReference type="RefSeq" id="WP_348391615.1">
    <property type="nucleotide sequence ID" value="NZ_CP134145.1"/>
</dbReference>
<name>A0ABY9TUT9_9GAMM</name>
<gene>
    <name evidence="1" type="ORF">RGQ13_00565</name>
</gene>
<dbReference type="EMBL" id="CP134145">
    <property type="protein sequence ID" value="WNC72498.1"/>
    <property type="molecule type" value="Genomic_DNA"/>
</dbReference>